<evidence type="ECO:0000259" key="6">
    <source>
        <dbReference type="Pfam" id="PF02544"/>
    </source>
</evidence>
<name>A0A0J9T838_PLAVI</name>
<dbReference type="GO" id="GO:0006488">
    <property type="term" value="P:dolichol-linked oligosaccharide biosynthetic process"/>
    <property type="evidence" value="ECO:0007669"/>
    <property type="project" value="InterPro"/>
</dbReference>
<dbReference type="InterPro" id="IPR039698">
    <property type="entry name" value="Dfg10/SRD5A3"/>
</dbReference>
<sequence>MMCDVSSLVHALGEEGILKLICTAYYTVGCFALLLSFHFKFINEWSLHGKNLYIKVEKGETEGKKTLSAISKLRGKIDHMTISKKHFARFYVVGLVVNSVLLICDLSQRAESKQTALHCISITNVLLQVQLVRRLLEQLLIVRTTPKSVMHVFSYLLGVTFYIVTPYSLHKNDKREYTTVGLLPVVVFLLGTLIQYDSHVRLAKLRPKDAKKLDNPYKVPHGGLFYFVSCPHYFAEILIYLSFLLLNWNFISLLSCTFVCLVLIKNGLQTHKWYLRTVREAYPKQRRAIFPYIL</sequence>
<dbReference type="Pfam" id="PF02544">
    <property type="entry name" value="Steroid_dh"/>
    <property type="match status" value="1"/>
</dbReference>
<dbReference type="OrthoDB" id="5788137at2759"/>
<evidence type="ECO:0000256" key="4">
    <source>
        <dbReference type="ARBA" id="ARBA00023136"/>
    </source>
</evidence>
<accession>A0A0J9T838</accession>
<proteinExistence type="predicted"/>
<keyword evidence="2 5" id="KW-0812">Transmembrane</keyword>
<dbReference type="EMBL" id="KQ235088">
    <property type="protein sequence ID" value="KMZ91645.1"/>
    <property type="molecule type" value="Genomic_DNA"/>
</dbReference>
<dbReference type="PANTHER" id="PTHR14624:SF0">
    <property type="entry name" value="POLYPRENOL REDUCTASE"/>
    <property type="match status" value="1"/>
</dbReference>
<dbReference type="AlphaFoldDB" id="A0A0J9T838"/>
<feature type="transmembrane region" description="Helical" evidence="5">
    <location>
        <begin position="177"/>
        <end position="196"/>
    </location>
</feature>
<reference evidence="7 8" key="1">
    <citation type="submission" date="2011-08" db="EMBL/GenBank/DDBJ databases">
        <title>The Genome Sequence of Plasmodium vivax Mauritania I.</title>
        <authorList>
            <consortium name="The Broad Institute Genome Sequencing Platform"/>
            <consortium name="The Broad Institute Genome Sequencing Center for Infectious Disease"/>
            <person name="Neafsey D."/>
            <person name="Carlton J."/>
            <person name="Barnwell J."/>
            <person name="Collins W."/>
            <person name="Escalante A."/>
            <person name="Mullikin J."/>
            <person name="Saul A."/>
            <person name="Guigo R."/>
            <person name="Camara F."/>
            <person name="Young S.K."/>
            <person name="Zeng Q."/>
            <person name="Gargeya S."/>
            <person name="Fitzgerald M."/>
            <person name="Haas B."/>
            <person name="Abouelleil A."/>
            <person name="Alvarado L."/>
            <person name="Arachchi H.M."/>
            <person name="Berlin A."/>
            <person name="Brown A."/>
            <person name="Chapman S.B."/>
            <person name="Chen Z."/>
            <person name="Dunbar C."/>
            <person name="Freedman E."/>
            <person name="Gearin G."/>
            <person name="Gellesch M."/>
            <person name="Goldberg J."/>
            <person name="Griggs A."/>
            <person name="Gujja S."/>
            <person name="Heiman D."/>
            <person name="Howarth C."/>
            <person name="Larson L."/>
            <person name="Lui A."/>
            <person name="MacDonald P.J.P."/>
            <person name="Montmayeur A."/>
            <person name="Murphy C."/>
            <person name="Neiman D."/>
            <person name="Pearson M."/>
            <person name="Priest M."/>
            <person name="Roberts A."/>
            <person name="Saif S."/>
            <person name="Shea T."/>
            <person name="Shenoy N."/>
            <person name="Sisk P."/>
            <person name="Stolte C."/>
            <person name="Sykes S."/>
            <person name="Wortman J."/>
            <person name="Nusbaum C."/>
            <person name="Birren B."/>
        </authorList>
    </citation>
    <scope>NUCLEOTIDE SEQUENCE [LARGE SCALE GENOMIC DNA]</scope>
    <source>
        <strain evidence="7 8">Mauritania I</strain>
    </source>
</reference>
<evidence type="ECO:0000256" key="1">
    <source>
        <dbReference type="ARBA" id="ARBA00004127"/>
    </source>
</evidence>
<evidence type="ECO:0000256" key="5">
    <source>
        <dbReference type="SAM" id="Phobius"/>
    </source>
</evidence>
<feature type="transmembrane region" description="Helical" evidence="5">
    <location>
        <begin position="240"/>
        <end position="264"/>
    </location>
</feature>
<dbReference type="InterPro" id="IPR001104">
    <property type="entry name" value="3-oxo-5_a-steroid_4-DH_C"/>
</dbReference>
<protein>
    <submittedName>
        <fullName evidence="7">3-oxo-5-alpha-steroid 4-dehydrogenase</fullName>
    </submittedName>
</protein>
<dbReference type="GO" id="GO:0003865">
    <property type="term" value="F:3-oxo-5-alpha-steroid 4-dehydrogenase activity"/>
    <property type="evidence" value="ECO:0007669"/>
    <property type="project" value="TreeGrafter"/>
</dbReference>
<dbReference type="GO" id="GO:0005783">
    <property type="term" value="C:endoplasmic reticulum"/>
    <property type="evidence" value="ECO:0007669"/>
    <property type="project" value="TreeGrafter"/>
</dbReference>
<dbReference type="Gene3D" id="1.20.120.1630">
    <property type="match status" value="1"/>
</dbReference>
<feature type="transmembrane region" description="Helical" evidence="5">
    <location>
        <begin position="148"/>
        <end position="165"/>
    </location>
</feature>
<dbReference type="PROSITE" id="PS50244">
    <property type="entry name" value="S5A_REDUCTASE"/>
    <property type="match status" value="1"/>
</dbReference>
<evidence type="ECO:0000313" key="7">
    <source>
        <dbReference type="EMBL" id="KMZ91645.1"/>
    </source>
</evidence>
<gene>
    <name evidence="7" type="ORF">PVMG_00518</name>
</gene>
<organism evidence="7 8">
    <name type="scientific">Plasmodium vivax Mauritania I</name>
    <dbReference type="NCBI Taxonomy" id="1035515"/>
    <lineage>
        <taxon>Eukaryota</taxon>
        <taxon>Sar</taxon>
        <taxon>Alveolata</taxon>
        <taxon>Apicomplexa</taxon>
        <taxon>Aconoidasida</taxon>
        <taxon>Haemosporida</taxon>
        <taxon>Plasmodiidae</taxon>
        <taxon>Plasmodium</taxon>
        <taxon>Plasmodium (Plasmodium)</taxon>
    </lineage>
</organism>
<feature type="transmembrane region" description="Helical" evidence="5">
    <location>
        <begin position="86"/>
        <end position="103"/>
    </location>
</feature>
<keyword evidence="3 5" id="KW-1133">Transmembrane helix</keyword>
<dbReference type="GO" id="GO:0016095">
    <property type="term" value="P:polyprenol catabolic process"/>
    <property type="evidence" value="ECO:0007669"/>
    <property type="project" value="TreeGrafter"/>
</dbReference>
<comment type="subcellular location">
    <subcellularLocation>
        <location evidence="1">Endomembrane system</location>
        <topology evidence="1">Multi-pass membrane protein</topology>
    </subcellularLocation>
</comment>
<feature type="transmembrane region" description="Helical" evidence="5">
    <location>
        <begin position="16"/>
        <end position="37"/>
    </location>
</feature>
<dbReference type="UniPathway" id="UPA00378"/>
<evidence type="ECO:0000256" key="2">
    <source>
        <dbReference type="ARBA" id="ARBA00022692"/>
    </source>
</evidence>
<evidence type="ECO:0000256" key="3">
    <source>
        <dbReference type="ARBA" id="ARBA00022989"/>
    </source>
</evidence>
<feature type="domain" description="3-oxo-5-alpha-steroid 4-dehydrogenase C-terminal" evidence="6">
    <location>
        <begin position="166"/>
        <end position="294"/>
    </location>
</feature>
<dbReference type="Proteomes" id="UP000053776">
    <property type="component" value="Unassembled WGS sequence"/>
</dbReference>
<dbReference type="PANTHER" id="PTHR14624">
    <property type="entry name" value="DFG10 PROTEIN"/>
    <property type="match status" value="1"/>
</dbReference>
<keyword evidence="4 5" id="KW-0472">Membrane</keyword>
<evidence type="ECO:0000313" key="8">
    <source>
        <dbReference type="Proteomes" id="UP000053776"/>
    </source>
</evidence>